<organism evidence="1 2">
    <name type="scientific">Entomophthora muscae</name>
    <dbReference type="NCBI Taxonomy" id="34485"/>
    <lineage>
        <taxon>Eukaryota</taxon>
        <taxon>Fungi</taxon>
        <taxon>Fungi incertae sedis</taxon>
        <taxon>Zoopagomycota</taxon>
        <taxon>Entomophthoromycotina</taxon>
        <taxon>Entomophthoromycetes</taxon>
        <taxon>Entomophthorales</taxon>
        <taxon>Entomophthoraceae</taxon>
        <taxon>Entomophthora</taxon>
    </lineage>
</organism>
<sequence>MHICGTQLPGTQQSVKYQGVKFKGVKLITVAVPTPSLDQWRAKAQEIEHKQIAGGTKHLKARYTVGDPVYTPQSQFYQIKIQPPRALQGSCRL</sequence>
<keyword evidence="2" id="KW-1185">Reference proteome</keyword>
<dbReference type="EMBL" id="QTSX02004351">
    <property type="protein sequence ID" value="KAJ9065416.1"/>
    <property type="molecule type" value="Genomic_DNA"/>
</dbReference>
<name>A0ACC2SSQ1_9FUNG</name>
<comment type="caution">
    <text evidence="1">The sequence shown here is derived from an EMBL/GenBank/DDBJ whole genome shotgun (WGS) entry which is preliminary data.</text>
</comment>
<evidence type="ECO:0000313" key="2">
    <source>
        <dbReference type="Proteomes" id="UP001165960"/>
    </source>
</evidence>
<reference evidence="1" key="1">
    <citation type="submission" date="2022-04" db="EMBL/GenBank/DDBJ databases">
        <title>Genome of the entomopathogenic fungus Entomophthora muscae.</title>
        <authorList>
            <person name="Elya C."/>
            <person name="Lovett B.R."/>
            <person name="Lee E."/>
            <person name="Macias A.M."/>
            <person name="Hajek A.E."/>
            <person name="De Bivort B.L."/>
            <person name="Kasson M.T."/>
            <person name="De Fine Licht H.H."/>
            <person name="Stajich J.E."/>
        </authorList>
    </citation>
    <scope>NUCLEOTIDE SEQUENCE</scope>
    <source>
        <strain evidence="1">Berkeley</strain>
    </source>
</reference>
<proteinExistence type="predicted"/>
<evidence type="ECO:0000313" key="1">
    <source>
        <dbReference type="EMBL" id="KAJ9065416.1"/>
    </source>
</evidence>
<dbReference type="Proteomes" id="UP001165960">
    <property type="component" value="Unassembled WGS sequence"/>
</dbReference>
<protein>
    <submittedName>
        <fullName evidence="1">Uncharacterized protein</fullName>
    </submittedName>
</protein>
<gene>
    <name evidence="1" type="ORF">DSO57_1019891</name>
</gene>
<accession>A0ACC2SSQ1</accession>